<evidence type="ECO:0000313" key="2">
    <source>
        <dbReference type="EMBL" id="ALA58186.1"/>
    </source>
</evidence>
<name>A0A0K2GB40_NITMO</name>
<dbReference type="KEGG" id="nmv:NITMOv2_1766"/>
<accession>A0A0K2GB40</accession>
<dbReference type="Proteomes" id="UP000069205">
    <property type="component" value="Chromosome"/>
</dbReference>
<organism evidence="2 3">
    <name type="scientific">Nitrospira moscoviensis</name>
    <dbReference type="NCBI Taxonomy" id="42253"/>
    <lineage>
        <taxon>Bacteria</taxon>
        <taxon>Pseudomonadati</taxon>
        <taxon>Nitrospirota</taxon>
        <taxon>Nitrospiria</taxon>
        <taxon>Nitrospirales</taxon>
        <taxon>Nitrospiraceae</taxon>
        <taxon>Nitrospira</taxon>
    </lineage>
</organism>
<dbReference type="EMBL" id="CP011801">
    <property type="protein sequence ID" value="ALA58186.1"/>
    <property type="molecule type" value="Genomic_DNA"/>
</dbReference>
<gene>
    <name evidence="2" type="ORF">NITMOv2_1766</name>
</gene>
<protein>
    <submittedName>
        <fullName evidence="2">Uncharacterized protein</fullName>
    </submittedName>
</protein>
<dbReference type="AlphaFoldDB" id="A0A0K2GB40"/>
<evidence type="ECO:0000256" key="1">
    <source>
        <dbReference type="SAM" id="MobiDB-lite"/>
    </source>
</evidence>
<feature type="compositionally biased region" description="Basic and acidic residues" evidence="1">
    <location>
        <begin position="37"/>
        <end position="61"/>
    </location>
</feature>
<evidence type="ECO:0000313" key="3">
    <source>
        <dbReference type="Proteomes" id="UP000069205"/>
    </source>
</evidence>
<reference evidence="2 3" key="1">
    <citation type="journal article" date="2015" name="Proc. Natl. Acad. Sci. U.S.A.">
        <title>Expanded metabolic versatility of ubiquitous nitrite-oxidizing bacteria from the genus Nitrospira.</title>
        <authorList>
            <person name="Koch H."/>
            <person name="Lucker S."/>
            <person name="Albertsen M."/>
            <person name="Kitzinger K."/>
            <person name="Herbold C."/>
            <person name="Spieck E."/>
            <person name="Nielsen P.H."/>
            <person name="Wagner M."/>
            <person name="Daims H."/>
        </authorList>
    </citation>
    <scope>NUCLEOTIDE SEQUENCE [LARGE SCALE GENOMIC DNA]</scope>
    <source>
        <strain evidence="2 3">NSP M-1</strain>
    </source>
</reference>
<feature type="region of interest" description="Disordered" evidence="1">
    <location>
        <begin position="37"/>
        <end position="71"/>
    </location>
</feature>
<dbReference type="STRING" id="42253.NITMOv2_1766"/>
<sequence>MLFLARSPHRVNWNPGSFLPEKASARMPVGLMEFKNPTDEKERRDGRGRMCHLRTDRRGDYRPAVPRQIGT</sequence>
<proteinExistence type="predicted"/>
<keyword evidence="3" id="KW-1185">Reference proteome</keyword>